<feature type="transmembrane region" description="Helical" evidence="10">
    <location>
        <begin position="379"/>
        <end position="402"/>
    </location>
</feature>
<evidence type="ECO:0000259" key="11">
    <source>
        <dbReference type="Pfam" id="PF00361"/>
    </source>
</evidence>
<sequence length="563" mass="61686">MNYLVYPNKILLKDWRGLWGFSSLGLAAAGIFFFFFSFTTMLSQTCFLLEWELCWVGFCLCSEWVLDFYSVSFSGVVLLISGSVFYYSLSYMSEEFNYSRFMSLVFIFVVSMLVLIFSYNVVQLILGWDGLGLSSYLLVCYYNNSNSSNAAALTMLTNRLGDVGMFFFIYLLVSSSHSLVSVSSLTWGGLIFLVGCTKSAQVPFSAWLPAAMAAPTPVSSLVHSSTLVTAGVFLMLRMSDTLGGLKTVGLLVGILTMLAGSLVGMVERDMKKIVALSTLSHLGVMVSILSLGNKELCFSHLIFHAFFKALLFLVVGYWIHSSLGYQDLKKISLVGLKDSLISIFGGVAILSLCGLPYLTGFYSKDFFLELSLMGGSSSGMLFLLVLGGLGSVLYSVRMLVLVNKTESFPSLYSGDSESAVKSYYSSMSGLMLMSVLGGFIWVECWSGELSLLYVTFNLKIVVIGLILLVGLVGGMVAKGGGFPSFLVELLFLNSLSRKNFTLLSVVLSDTLSQKDNNYLNIYYKGYLAFLSSVYITESFKSSYLKISSGMFLLWGLGGLFLLG</sequence>
<feature type="transmembrane region" description="Helical" evidence="10">
    <location>
        <begin position="519"/>
        <end position="536"/>
    </location>
</feature>
<evidence type="ECO:0000256" key="5">
    <source>
        <dbReference type="ARBA" id="ARBA00022692"/>
    </source>
</evidence>
<comment type="similarity">
    <text evidence="10">Belongs to the complex I subunit 5 family.</text>
</comment>
<geneLocation type="mitochondrion" evidence="13"/>
<feature type="transmembrane region" description="Helical" evidence="10">
    <location>
        <begin position="156"/>
        <end position="173"/>
    </location>
</feature>
<evidence type="ECO:0000256" key="4">
    <source>
        <dbReference type="ARBA" id="ARBA00021096"/>
    </source>
</evidence>
<feature type="transmembrane region" description="Helical" evidence="10">
    <location>
        <begin position="273"/>
        <end position="292"/>
    </location>
</feature>
<dbReference type="Pfam" id="PF00361">
    <property type="entry name" value="Proton_antipo_M"/>
    <property type="match status" value="1"/>
</dbReference>
<evidence type="ECO:0000256" key="9">
    <source>
        <dbReference type="ARBA" id="ARBA00049551"/>
    </source>
</evidence>
<evidence type="ECO:0000256" key="3">
    <source>
        <dbReference type="ARBA" id="ARBA00012944"/>
    </source>
</evidence>
<gene>
    <name evidence="13" type="primary">nad5</name>
</gene>
<dbReference type="PANTHER" id="PTHR42829">
    <property type="entry name" value="NADH-UBIQUINONE OXIDOREDUCTASE CHAIN 5"/>
    <property type="match status" value="1"/>
</dbReference>
<evidence type="ECO:0000256" key="1">
    <source>
        <dbReference type="ARBA" id="ARBA00003257"/>
    </source>
</evidence>
<feature type="transmembrane region" description="Helical" evidence="10">
    <location>
        <begin position="179"/>
        <end position="197"/>
    </location>
</feature>
<feature type="transmembrane region" description="Helical" evidence="10">
    <location>
        <begin position="218"/>
        <end position="236"/>
    </location>
</feature>
<comment type="catalytic activity">
    <reaction evidence="9 10">
        <text>a ubiquinone + NADH + 5 H(+)(in) = a ubiquinol + NAD(+) + 4 H(+)(out)</text>
        <dbReference type="Rhea" id="RHEA:29091"/>
        <dbReference type="Rhea" id="RHEA-COMP:9565"/>
        <dbReference type="Rhea" id="RHEA-COMP:9566"/>
        <dbReference type="ChEBI" id="CHEBI:15378"/>
        <dbReference type="ChEBI" id="CHEBI:16389"/>
        <dbReference type="ChEBI" id="CHEBI:17976"/>
        <dbReference type="ChEBI" id="CHEBI:57540"/>
        <dbReference type="ChEBI" id="CHEBI:57945"/>
        <dbReference type="EC" id="7.1.1.2"/>
    </reaction>
</comment>
<feature type="transmembrane region" description="Helical" evidence="10">
    <location>
        <begin position="454"/>
        <end position="477"/>
    </location>
</feature>
<keyword evidence="6" id="KW-0249">Electron transport</keyword>
<feature type="domain" description="NADH:quinone oxidoreductase/Mrp antiporter transmembrane" evidence="11">
    <location>
        <begin position="118"/>
        <end position="385"/>
    </location>
</feature>
<keyword evidence="7 10" id="KW-1133">Transmembrane helix</keyword>
<keyword evidence="10 13" id="KW-0496">Mitochondrion</keyword>
<name>A0A024J3V0_PANRH</name>
<keyword evidence="10" id="KW-0813">Transport</keyword>
<keyword evidence="5 10" id="KW-0812">Transmembrane</keyword>
<keyword evidence="10" id="KW-0520">NAD</keyword>
<dbReference type="InterPro" id="IPR001516">
    <property type="entry name" value="Proton_antipo_N"/>
</dbReference>
<evidence type="ECO:0000256" key="6">
    <source>
        <dbReference type="ARBA" id="ARBA00022982"/>
    </source>
</evidence>
<keyword evidence="8 10" id="KW-0472">Membrane</keyword>
<evidence type="ECO:0000256" key="7">
    <source>
        <dbReference type="ARBA" id="ARBA00022989"/>
    </source>
</evidence>
<feature type="transmembrane region" description="Helical" evidence="10">
    <location>
        <begin position="248"/>
        <end position="266"/>
    </location>
</feature>
<dbReference type="GO" id="GO:0015990">
    <property type="term" value="P:electron transport coupled proton transport"/>
    <property type="evidence" value="ECO:0007669"/>
    <property type="project" value="TreeGrafter"/>
</dbReference>
<feature type="transmembrane region" description="Helical" evidence="10">
    <location>
        <begin position="543"/>
        <end position="562"/>
    </location>
</feature>
<evidence type="ECO:0000256" key="10">
    <source>
        <dbReference type="RuleBase" id="RU003404"/>
    </source>
</evidence>
<dbReference type="GO" id="GO:0042773">
    <property type="term" value="P:ATP synthesis coupled electron transport"/>
    <property type="evidence" value="ECO:0007669"/>
    <property type="project" value="InterPro"/>
</dbReference>
<dbReference type="GO" id="GO:0008137">
    <property type="term" value="F:NADH dehydrogenase (ubiquinone) activity"/>
    <property type="evidence" value="ECO:0007669"/>
    <property type="project" value="UniProtKB-EC"/>
</dbReference>
<dbReference type="GO" id="GO:0016020">
    <property type="term" value="C:membrane"/>
    <property type="evidence" value="ECO:0007669"/>
    <property type="project" value="UniProtKB-SubCell"/>
</dbReference>
<feature type="transmembrane region" description="Helical" evidence="10">
    <location>
        <begin position="71"/>
        <end position="89"/>
    </location>
</feature>
<feature type="transmembrane region" description="Helical" evidence="10">
    <location>
        <begin position="20"/>
        <end position="39"/>
    </location>
</feature>
<reference evidence="13" key="2">
    <citation type="submission" date="2014-04" db="EMBL/GenBank/DDBJ databases">
        <title>Complete mitochondrial genome of Pandarus rhincodonicus.</title>
        <authorList>
            <person name="Gan H.M."/>
            <person name="Tan M.H."/>
            <person name="Meekan M."/>
            <person name="Austin C.M."/>
        </authorList>
    </citation>
    <scope>NUCLEOTIDE SEQUENCE</scope>
</reference>
<feature type="domain" description="NADH-Ubiquinone oxidoreductase (complex I) chain 5 N-terminal" evidence="12">
    <location>
        <begin position="65"/>
        <end position="102"/>
    </location>
</feature>
<dbReference type="EMBL" id="HG942363">
    <property type="protein sequence ID" value="CDN96550.1"/>
    <property type="molecule type" value="Genomic_DNA"/>
</dbReference>
<comment type="function">
    <text evidence="1">Core subunit of the mitochondrial membrane respiratory chain NADH dehydrogenase (Complex I) that is believed to belong to the minimal assembly required for catalysis. Complex I functions in the transfer of electrons from NADH to the respiratory chain. The immediate electron acceptor for the enzyme is believed to be ubiquinone.</text>
</comment>
<dbReference type="Pfam" id="PF00662">
    <property type="entry name" value="Proton_antipo_N"/>
    <property type="match status" value="1"/>
</dbReference>
<accession>A0A024J3V0</accession>
<evidence type="ECO:0000259" key="12">
    <source>
        <dbReference type="Pfam" id="PF00662"/>
    </source>
</evidence>
<dbReference type="EC" id="7.1.1.2" evidence="3 10"/>
<comment type="function">
    <text evidence="10">Core subunit of the mitochondrial membrane respiratory chain NADH dehydrogenase (Complex I) which catalyzes electron transfer from NADH through the respiratory chain, using ubiquinone as an electron acceptor. Essential for the catalytic activity and assembly of complex I.</text>
</comment>
<dbReference type="PRINTS" id="PR01434">
    <property type="entry name" value="NADHDHGNASE5"/>
</dbReference>
<feature type="transmembrane region" description="Helical" evidence="10">
    <location>
        <begin position="423"/>
        <end position="442"/>
    </location>
</feature>
<reference evidence="13" key="1">
    <citation type="submission" date="2014-02" db="EMBL/GenBank/DDBJ databases">
        <authorList>
            <person name="Gan H."/>
        </authorList>
    </citation>
    <scope>NUCLEOTIDE SEQUENCE</scope>
</reference>
<keyword evidence="10" id="KW-0830">Ubiquinone</keyword>
<feature type="transmembrane region" description="Helical" evidence="10">
    <location>
        <begin position="101"/>
        <end position="119"/>
    </location>
</feature>
<organism evidence="13">
    <name type="scientific">Pandarus rhincodonicus</name>
    <name type="common">Copepod</name>
    <dbReference type="NCBI Taxonomy" id="1473543"/>
    <lineage>
        <taxon>Eukaryota</taxon>
        <taxon>Metazoa</taxon>
        <taxon>Ecdysozoa</taxon>
        <taxon>Arthropoda</taxon>
        <taxon>Crustacea</taxon>
        <taxon>Multicrustacea</taxon>
        <taxon>Hexanauplia</taxon>
        <taxon>Copepoda</taxon>
        <taxon>Siphonostomatoida</taxon>
        <taxon>Pandaridae</taxon>
        <taxon>Pandarus</taxon>
    </lineage>
</organism>
<comment type="subcellular location">
    <subcellularLocation>
        <location evidence="2">Membrane</location>
        <topology evidence="2">Multi-pass membrane protein</topology>
    </subcellularLocation>
</comment>
<proteinExistence type="inferred from homology"/>
<dbReference type="AlphaFoldDB" id="A0A024J3V0"/>
<feature type="transmembrane region" description="Helical" evidence="10">
    <location>
        <begin position="298"/>
        <end position="319"/>
    </location>
</feature>
<dbReference type="InterPro" id="IPR003945">
    <property type="entry name" value="NU5C-like"/>
</dbReference>
<evidence type="ECO:0000256" key="2">
    <source>
        <dbReference type="ARBA" id="ARBA00004141"/>
    </source>
</evidence>
<evidence type="ECO:0000256" key="8">
    <source>
        <dbReference type="ARBA" id="ARBA00023136"/>
    </source>
</evidence>
<dbReference type="GO" id="GO:0003954">
    <property type="term" value="F:NADH dehydrogenase activity"/>
    <property type="evidence" value="ECO:0007669"/>
    <property type="project" value="TreeGrafter"/>
</dbReference>
<evidence type="ECO:0000313" key="13">
    <source>
        <dbReference type="EMBL" id="CDN96550.1"/>
    </source>
</evidence>
<protein>
    <recommendedName>
        <fullName evidence="4 10">NADH-ubiquinone oxidoreductase chain 5</fullName>
        <ecNumber evidence="3 10">7.1.1.2</ecNumber>
    </recommendedName>
</protein>
<dbReference type="PANTHER" id="PTHR42829:SF2">
    <property type="entry name" value="NADH-UBIQUINONE OXIDOREDUCTASE CHAIN 5"/>
    <property type="match status" value="1"/>
</dbReference>
<feature type="transmembrane region" description="Helical" evidence="10">
    <location>
        <begin position="340"/>
        <end position="359"/>
    </location>
</feature>
<dbReference type="InterPro" id="IPR001750">
    <property type="entry name" value="ND/Mrp_TM"/>
</dbReference>